<keyword evidence="1" id="KW-0812">Transmembrane</keyword>
<proteinExistence type="predicted"/>
<dbReference type="Pfam" id="PF14592">
    <property type="entry name" value="Chondroitinas_B"/>
    <property type="match status" value="1"/>
</dbReference>
<accession>A0A0D8J9H8</accession>
<feature type="transmembrane region" description="Helical" evidence="1">
    <location>
        <begin position="12"/>
        <end position="33"/>
    </location>
</feature>
<reference evidence="2 3" key="1">
    <citation type="submission" date="2014-09" db="EMBL/GenBank/DDBJ databases">
        <title>Draft Genome Sequence of Draconibacterium sp. JN14CK-3.</title>
        <authorList>
            <person name="Dong C."/>
            <person name="Lai Q."/>
            <person name="Shao Z."/>
        </authorList>
    </citation>
    <scope>NUCLEOTIDE SEQUENCE [LARGE SCALE GENOMIC DNA]</scope>
    <source>
        <strain evidence="2 3">JN14CK-3</strain>
    </source>
</reference>
<organism evidence="2 3">
    <name type="scientific">Draconibacterium sediminis</name>
    <dbReference type="NCBI Taxonomy" id="1544798"/>
    <lineage>
        <taxon>Bacteria</taxon>
        <taxon>Pseudomonadati</taxon>
        <taxon>Bacteroidota</taxon>
        <taxon>Bacteroidia</taxon>
        <taxon>Marinilabiliales</taxon>
        <taxon>Prolixibacteraceae</taxon>
        <taxon>Draconibacterium</taxon>
    </lineage>
</organism>
<dbReference type="Gene3D" id="2.160.20.10">
    <property type="entry name" value="Single-stranded right-handed beta-helix, Pectin lyase-like"/>
    <property type="match status" value="1"/>
</dbReference>
<dbReference type="AlphaFoldDB" id="A0A0D8J9H8"/>
<dbReference type="InterPro" id="IPR011050">
    <property type="entry name" value="Pectin_lyase_fold/virulence"/>
</dbReference>
<keyword evidence="1" id="KW-0472">Membrane</keyword>
<comment type="caution">
    <text evidence="2">The sequence shown here is derived from an EMBL/GenBank/DDBJ whole genome shotgun (WGS) entry which is preliminary data.</text>
</comment>
<dbReference type="InterPro" id="IPR039513">
    <property type="entry name" value="PL-6"/>
</dbReference>
<keyword evidence="3" id="KW-1185">Reference proteome</keyword>
<evidence type="ECO:0008006" key="4">
    <source>
        <dbReference type="Google" id="ProtNLM"/>
    </source>
</evidence>
<sequence>MKDINIRLNVKSYLFSLLLTVMIMPSYAASWLVKTTEGFLAAHKSAQKGDSVIWQSGTYLDIQIEVEKNGIVFCAENPGSVIFTGNSFLKLKADSVVFSGFQFKDGKTKNNILDVSGNYNTLENLNFSNFHSHYYLDVKPEAKHNLIIRCNFEKKPEDIQSSVVEIEASEAHPGYNVIRYCSFKNHTAPPNAGGDYGIEALRIGYSYQSKFISRTLVEYCYFTKCNGDGEIISSKSRENVYRYNTFIDNGESHFTLRHGKDNVVYGNFFLGGAGLRIKEGQNQMVYNNYFDTGDRFSIWLVNHQADPLSHIVIANNTFVSSGSMKLGGEGDSKPQNSILNNNLFVNPTAVPVSDMTGNEKFINNVVDSDEKYSLPEGFAFAKTGLMQNLNGLFQPGGKKVTSSLRNIDDCDILDISNIDDDPQISLDIMQQRRTTSNDCTGCSAGPVGKKLVFYATEENTGPVYLLIW</sequence>
<gene>
    <name evidence="2" type="ORF">LH29_10535</name>
</gene>
<dbReference type="SUPFAM" id="SSF51126">
    <property type="entry name" value="Pectin lyase-like"/>
    <property type="match status" value="1"/>
</dbReference>
<keyword evidence="1" id="KW-1133">Transmembrane helix</keyword>
<evidence type="ECO:0000313" key="3">
    <source>
        <dbReference type="Proteomes" id="UP000032544"/>
    </source>
</evidence>
<evidence type="ECO:0000313" key="2">
    <source>
        <dbReference type="EMBL" id="KJF43557.1"/>
    </source>
</evidence>
<dbReference type="STRING" id="1544798.LH29_10535"/>
<protein>
    <recommendedName>
        <fullName evidence="4">Right handed beta helix domain-containing protein</fullName>
    </recommendedName>
</protein>
<dbReference type="InterPro" id="IPR012334">
    <property type="entry name" value="Pectin_lyas_fold"/>
</dbReference>
<dbReference type="OrthoDB" id="6475864at2"/>
<dbReference type="Proteomes" id="UP000032544">
    <property type="component" value="Unassembled WGS sequence"/>
</dbReference>
<dbReference type="EMBL" id="JRHC01000002">
    <property type="protein sequence ID" value="KJF43557.1"/>
    <property type="molecule type" value="Genomic_DNA"/>
</dbReference>
<name>A0A0D8J9H8_9BACT</name>
<evidence type="ECO:0000256" key="1">
    <source>
        <dbReference type="SAM" id="Phobius"/>
    </source>
</evidence>
<dbReference type="CDD" id="cd14251">
    <property type="entry name" value="PL-6"/>
    <property type="match status" value="1"/>
</dbReference>